<feature type="region of interest" description="Disordered" evidence="1">
    <location>
        <begin position="594"/>
        <end position="690"/>
    </location>
</feature>
<protein>
    <submittedName>
        <fullName evidence="3">Uncharacterized protein isoform X3</fullName>
    </submittedName>
</protein>
<dbReference type="GeneID" id="105271060"/>
<gene>
    <name evidence="3" type="primary">LOC105271060</name>
</gene>
<evidence type="ECO:0000256" key="1">
    <source>
        <dbReference type="SAM" id="MobiDB-lite"/>
    </source>
</evidence>
<evidence type="ECO:0000313" key="2">
    <source>
        <dbReference type="Proteomes" id="UP000694866"/>
    </source>
</evidence>
<dbReference type="AlphaFoldDB" id="A0A9R1TKT8"/>
<feature type="region of interest" description="Disordered" evidence="1">
    <location>
        <begin position="460"/>
        <end position="491"/>
    </location>
</feature>
<feature type="region of interest" description="Disordered" evidence="1">
    <location>
        <begin position="179"/>
        <end position="198"/>
    </location>
</feature>
<feature type="compositionally biased region" description="Basic and acidic residues" evidence="1">
    <location>
        <begin position="460"/>
        <end position="471"/>
    </location>
</feature>
<dbReference type="Proteomes" id="UP000694866">
    <property type="component" value="Unplaced"/>
</dbReference>
<proteinExistence type="predicted"/>
<feature type="region of interest" description="Disordered" evidence="1">
    <location>
        <begin position="57"/>
        <end position="78"/>
    </location>
</feature>
<name>A0A9R1TKT8_9HYME</name>
<organism evidence="2 3">
    <name type="scientific">Fopius arisanus</name>
    <dbReference type="NCBI Taxonomy" id="64838"/>
    <lineage>
        <taxon>Eukaryota</taxon>
        <taxon>Metazoa</taxon>
        <taxon>Ecdysozoa</taxon>
        <taxon>Arthropoda</taxon>
        <taxon>Hexapoda</taxon>
        <taxon>Insecta</taxon>
        <taxon>Pterygota</taxon>
        <taxon>Neoptera</taxon>
        <taxon>Endopterygota</taxon>
        <taxon>Hymenoptera</taxon>
        <taxon>Apocrita</taxon>
        <taxon>Ichneumonoidea</taxon>
        <taxon>Braconidae</taxon>
        <taxon>Opiinae</taxon>
        <taxon>Fopius</taxon>
    </lineage>
</organism>
<reference evidence="3" key="1">
    <citation type="submission" date="2025-08" db="UniProtKB">
        <authorList>
            <consortium name="RefSeq"/>
        </authorList>
    </citation>
    <scope>IDENTIFICATION</scope>
    <source>
        <strain evidence="3">USDA-PBARC FA_bdor</strain>
        <tissue evidence="3">Whole organism</tissue>
    </source>
</reference>
<feature type="compositionally biased region" description="Polar residues" evidence="1">
    <location>
        <begin position="658"/>
        <end position="667"/>
    </location>
</feature>
<accession>A0A9R1TKT8</accession>
<keyword evidence="2" id="KW-1185">Reference proteome</keyword>
<feature type="region of interest" description="Disordered" evidence="1">
    <location>
        <begin position="707"/>
        <end position="745"/>
    </location>
</feature>
<feature type="region of interest" description="Disordered" evidence="1">
    <location>
        <begin position="549"/>
        <end position="579"/>
    </location>
</feature>
<dbReference type="RefSeq" id="XP_011310683.1">
    <property type="nucleotide sequence ID" value="XM_011312381.1"/>
</dbReference>
<feature type="compositionally biased region" description="Polar residues" evidence="1">
    <location>
        <begin position="625"/>
        <end position="634"/>
    </location>
</feature>
<evidence type="ECO:0000313" key="3">
    <source>
        <dbReference type="RefSeq" id="XP_011310683.1"/>
    </source>
</evidence>
<dbReference type="OrthoDB" id="407410at2759"/>
<feature type="compositionally biased region" description="Polar residues" evidence="1">
    <location>
        <begin position="563"/>
        <end position="579"/>
    </location>
</feature>
<sequence>MATRKVFSHAKDCHQVLVQVGLLSLKLTRVKGRQQRYPRRHLLQVFQHFVRTMQWAKGGGNARQKGSRRRSLFRSPQKSCSDSEVARIKFKERKGKSKDQFPWPSVYQLTVDELARYRRRRVPNRPDTLGVDHYEDALESLVTEYRRAFRATSEDSLVKRNIGDSEVEAGDLATIKANGGPMETDNDASALPGHVSTRPPLIRKGTSLKTGGNFYSATEYSNYRTYEGLHRPELARRPTSLRMEGDMRTVTEQCEKFIEWFNVSRPDLVRVPTHLKLEGQQETSTESHEQYVPFVGARRPEILRQGAHLKLEGETTYLPEYTDVFRQPIHQEKRSPLLPETHLKSGGNFSQATENTQQFVDPRGTVVPPNDNDESIEDLLELDNHHKKEEDMNLLVSKLSDLKHPPMETPEYKDAYRDFPRERPKLLKPEDEIGRADGSKVHPSSGSATFRTKIDQDPEYKSKYIDPDRPIYRKPPISMRHPIGSSGFDRRLVPDLRSHTSTSEVRAQYVPHGHVPKVESLRMPPTLRPEGHMNLQPEYRDAYCRRGSRINDPTHQATRRKSNNWLNNDNSEQFGSVNAQNDQDAFQVLQTRVHEENVVGKPPMVRRSSRASQGQRPSIADVNPQLLTNRSPSPTYRLHVHNVDDEPRGFARRRRTSSIRQTGNSPSPDRATFEDNQRSYSPSFGKERQSDEAQAFVVLDNANVHGNDSRRRRLDRNSNFETLGERRKRTPPNWMPPWYDNASTI</sequence>